<dbReference type="GO" id="GO:0003723">
    <property type="term" value="F:RNA binding"/>
    <property type="evidence" value="ECO:0007669"/>
    <property type="project" value="InterPro"/>
</dbReference>
<accession>A0A9J7N8I4</accession>
<proteinExistence type="predicted"/>
<feature type="region of interest" description="Disordered" evidence="1">
    <location>
        <begin position="130"/>
        <end position="156"/>
    </location>
</feature>
<feature type="compositionally biased region" description="Basic and acidic residues" evidence="1">
    <location>
        <begin position="176"/>
        <end position="190"/>
    </location>
</feature>
<organism evidence="3 4">
    <name type="scientific">Branchiostoma floridae</name>
    <name type="common">Florida lancelet</name>
    <name type="synonym">Amphioxus</name>
    <dbReference type="NCBI Taxonomy" id="7739"/>
    <lineage>
        <taxon>Eukaryota</taxon>
        <taxon>Metazoa</taxon>
        <taxon>Chordata</taxon>
        <taxon>Cephalochordata</taxon>
        <taxon>Leptocardii</taxon>
        <taxon>Amphioxiformes</taxon>
        <taxon>Branchiostomatidae</taxon>
        <taxon>Branchiostoma</taxon>
    </lineage>
</organism>
<gene>
    <name evidence="4" type="primary">LOC118428413</name>
</gene>
<dbReference type="Pfam" id="PF00076">
    <property type="entry name" value="RRM_1"/>
    <property type="match status" value="1"/>
</dbReference>
<dbReference type="InterPro" id="IPR035979">
    <property type="entry name" value="RBD_domain_sf"/>
</dbReference>
<evidence type="ECO:0000259" key="2">
    <source>
        <dbReference type="Pfam" id="PF00076"/>
    </source>
</evidence>
<dbReference type="InterPro" id="IPR012677">
    <property type="entry name" value="Nucleotide-bd_a/b_plait_sf"/>
</dbReference>
<feature type="region of interest" description="Disordered" evidence="1">
    <location>
        <begin position="227"/>
        <end position="298"/>
    </location>
</feature>
<evidence type="ECO:0000313" key="4">
    <source>
        <dbReference type="RefSeq" id="XP_035694354.1"/>
    </source>
</evidence>
<dbReference type="KEGG" id="bfo:118428413"/>
<dbReference type="Proteomes" id="UP000001554">
    <property type="component" value="Chromosome 13"/>
</dbReference>
<reference evidence="4" key="2">
    <citation type="submission" date="2025-08" db="UniProtKB">
        <authorList>
            <consortium name="RefSeq"/>
        </authorList>
    </citation>
    <scope>IDENTIFICATION</scope>
    <source>
        <strain evidence="4">S238N-H82</strain>
        <tissue evidence="4">Testes</tissue>
    </source>
</reference>
<reference evidence="3" key="1">
    <citation type="journal article" date="2020" name="Nat. Ecol. Evol.">
        <title>Deeply conserved synteny resolves early events in vertebrate evolution.</title>
        <authorList>
            <person name="Simakov O."/>
            <person name="Marletaz F."/>
            <person name="Yue J.X."/>
            <person name="O'Connell B."/>
            <person name="Jenkins J."/>
            <person name="Brandt A."/>
            <person name="Calef R."/>
            <person name="Tung C.H."/>
            <person name="Huang T.K."/>
            <person name="Schmutz J."/>
            <person name="Satoh N."/>
            <person name="Yu J.K."/>
            <person name="Putnam N.H."/>
            <person name="Green R.E."/>
            <person name="Rokhsar D.S."/>
        </authorList>
    </citation>
    <scope>NUCLEOTIDE SEQUENCE [LARGE SCALE GENOMIC DNA]</scope>
    <source>
        <strain evidence="3">S238N-H82</strain>
    </source>
</reference>
<dbReference type="RefSeq" id="XP_035694354.1">
    <property type="nucleotide sequence ID" value="XM_035838461.1"/>
</dbReference>
<dbReference type="InterPro" id="IPR000504">
    <property type="entry name" value="RRM_dom"/>
</dbReference>
<dbReference type="GeneID" id="118428413"/>
<feature type="compositionally biased region" description="Basic and acidic residues" evidence="1">
    <location>
        <begin position="267"/>
        <end position="295"/>
    </location>
</feature>
<evidence type="ECO:0000313" key="3">
    <source>
        <dbReference type="Proteomes" id="UP000001554"/>
    </source>
</evidence>
<feature type="compositionally biased region" description="Basic and acidic residues" evidence="1">
    <location>
        <begin position="134"/>
        <end position="148"/>
    </location>
</feature>
<keyword evidence="3" id="KW-1185">Reference proteome</keyword>
<dbReference type="Gene3D" id="3.30.70.330">
    <property type="match status" value="1"/>
</dbReference>
<sequence>MASRWRHWDAGCHDSIQTVSKYQSLQHSSEGLSNGHYSSDEELVAVPVPGAGRGRKRPPAASIRLPKNLAYPEPEKKVAHQTFRLWEMQERTNYPSCSASPNCPLASQFEDDWRIQETKQMLCRVGVGRGRGRSKAEVLGKAPGRETDNGFTFSGSSGDFRAYTKQSALKQLPSHDVNRNDNAKERESKTKTLSSSLTSGLLATKRLWTPDPKKRWKKDKIAHPDNVEEWPDLSSKGPSRGKKSPRKRKGKGDMSPPGPGASPDVRSSPKTDDQKTLEKQHGRQSKDGGKEKEVIKPAPDLSLEAVDAVLDAEDWIRLDNLPPGVQSQEVYGILEPFGAIVECHVHRHGDHSSAVVRLADSEVCEWCVSCLNETESPFPGWEGPLFCSHVRNGDSEVQS</sequence>
<feature type="compositionally biased region" description="Basic residues" evidence="1">
    <location>
        <begin position="239"/>
        <end position="250"/>
    </location>
</feature>
<evidence type="ECO:0000256" key="1">
    <source>
        <dbReference type="SAM" id="MobiDB-lite"/>
    </source>
</evidence>
<dbReference type="AlphaFoldDB" id="A0A9J7N8I4"/>
<protein>
    <submittedName>
        <fullName evidence="4">Uncharacterized protein LOC118428413 isoform X1</fullName>
    </submittedName>
</protein>
<feature type="region of interest" description="Disordered" evidence="1">
    <location>
        <begin position="170"/>
        <end position="197"/>
    </location>
</feature>
<feature type="domain" description="RRM" evidence="2">
    <location>
        <begin position="318"/>
        <end position="375"/>
    </location>
</feature>
<name>A0A9J7N8I4_BRAFL</name>
<dbReference type="SUPFAM" id="SSF54928">
    <property type="entry name" value="RNA-binding domain, RBD"/>
    <property type="match status" value="1"/>
</dbReference>